<proteinExistence type="predicted"/>
<protein>
    <recommendedName>
        <fullName evidence="4">Transcriptional regulator</fullName>
    </recommendedName>
</protein>
<gene>
    <name evidence="2" type="ORF">EGH21_02915</name>
</gene>
<dbReference type="RefSeq" id="WP_220616966.1">
    <property type="nucleotide sequence ID" value="NZ_RKLR01000001.1"/>
</dbReference>
<reference evidence="2 3" key="1">
    <citation type="submission" date="2021-06" db="EMBL/GenBank/DDBJ databases">
        <title>Halomicroarcula sp. a new haloarchaeum isolated from saline soil.</title>
        <authorList>
            <person name="Duran-Viseras A."/>
            <person name="Sanchez-Porro C."/>
            <person name="Ventosa A."/>
        </authorList>
    </citation>
    <scope>NUCLEOTIDE SEQUENCE [LARGE SCALE GENOMIC DNA]</scope>
    <source>
        <strain evidence="2 3">F13</strain>
    </source>
</reference>
<keyword evidence="3" id="KW-1185">Reference proteome</keyword>
<evidence type="ECO:0000313" key="3">
    <source>
        <dbReference type="Proteomes" id="UP001430377"/>
    </source>
</evidence>
<evidence type="ECO:0008006" key="4">
    <source>
        <dbReference type="Google" id="ProtNLM"/>
    </source>
</evidence>
<dbReference type="AlphaFoldDB" id="A0AAW4PLN0"/>
<evidence type="ECO:0000313" key="2">
    <source>
        <dbReference type="EMBL" id="MBX0321977.1"/>
    </source>
</evidence>
<dbReference type="Proteomes" id="UP001430377">
    <property type="component" value="Unassembled WGS sequence"/>
</dbReference>
<name>A0AAW4PLN0_9EURY</name>
<feature type="region of interest" description="Disordered" evidence="1">
    <location>
        <begin position="1"/>
        <end position="22"/>
    </location>
</feature>
<evidence type="ECO:0000256" key="1">
    <source>
        <dbReference type="SAM" id="MobiDB-lite"/>
    </source>
</evidence>
<dbReference type="Pfam" id="PF20575">
    <property type="entry name" value="HTH_63"/>
    <property type="match status" value="1"/>
</dbReference>
<comment type="caution">
    <text evidence="2">The sequence shown here is derived from an EMBL/GenBank/DDBJ whole genome shotgun (WGS) entry which is preliminary data.</text>
</comment>
<sequence>MSDGLQHLNGTAPDTGPANGLTVDLWTRRPVCGPRTTVIDRLSSLRTAGTLSDFTVTTWPDEIVVSDRNQHSELLATIETFEAWAAENGVSVRPPFETRTASLLVGESKEVLTTPMMLASLTDGEDILGVYPCTDGDRTWTIPEFLDVLEADETSLGGTGERAALPMTGLGTP</sequence>
<dbReference type="InterPro" id="IPR046783">
    <property type="entry name" value="HTH_63"/>
</dbReference>
<dbReference type="EMBL" id="RKLR01000001">
    <property type="protein sequence ID" value="MBX0321977.1"/>
    <property type="molecule type" value="Genomic_DNA"/>
</dbReference>
<accession>A0AAW4PLN0</accession>
<organism evidence="2 3">
    <name type="scientific">Haloarcula rubra</name>
    <dbReference type="NCBI Taxonomy" id="2487747"/>
    <lineage>
        <taxon>Archaea</taxon>
        <taxon>Methanobacteriati</taxon>
        <taxon>Methanobacteriota</taxon>
        <taxon>Stenosarchaea group</taxon>
        <taxon>Halobacteria</taxon>
        <taxon>Halobacteriales</taxon>
        <taxon>Haloarculaceae</taxon>
        <taxon>Haloarcula</taxon>
    </lineage>
</organism>